<dbReference type="Pfam" id="PF07883">
    <property type="entry name" value="Cupin_2"/>
    <property type="match status" value="1"/>
</dbReference>
<dbReference type="OrthoDB" id="1161823at2759"/>
<dbReference type="Proteomes" id="UP000275408">
    <property type="component" value="Unassembled WGS sequence"/>
</dbReference>
<dbReference type="InterPro" id="IPR052535">
    <property type="entry name" value="Bacilysin_H2HPP_isomerase"/>
</dbReference>
<dbReference type="Gene3D" id="2.60.120.10">
    <property type="entry name" value="Jelly Rolls"/>
    <property type="match status" value="1"/>
</dbReference>
<protein>
    <recommendedName>
        <fullName evidence="2">Cupin type-2 domain-containing protein</fullName>
    </recommendedName>
</protein>
<sequence length="159" mass="17880">MERKVHHSTDMSQLNVEHWDSRRDGPLNERNMGNKLKSQGYSFTKYVFASGTDFPDHTHAMSKKDSIVSGQFRFAMCGQEVILQPGDMIVVPAGTVHNASVVGDESRSFGTLSNALKSAKDLKEFLNDLLNQLKMCAVHQGFEWRITLDCHNSDIMFEG</sequence>
<dbReference type="EMBL" id="RCHS01002239">
    <property type="protein sequence ID" value="RMX48812.1"/>
    <property type="molecule type" value="Genomic_DNA"/>
</dbReference>
<comment type="caution">
    <text evidence="3">The sequence shown here is derived from an EMBL/GenBank/DDBJ whole genome shotgun (WGS) entry which is preliminary data.</text>
</comment>
<name>A0A3M6U551_POCDA</name>
<dbReference type="InterPro" id="IPR013096">
    <property type="entry name" value="Cupin_2"/>
</dbReference>
<accession>A0A3M6U551</accession>
<feature type="compositionally biased region" description="Basic and acidic residues" evidence="1">
    <location>
        <begin position="17"/>
        <end position="27"/>
    </location>
</feature>
<feature type="region of interest" description="Disordered" evidence="1">
    <location>
        <begin position="1"/>
        <end position="34"/>
    </location>
</feature>
<evidence type="ECO:0000313" key="4">
    <source>
        <dbReference type="Proteomes" id="UP000275408"/>
    </source>
</evidence>
<dbReference type="PANTHER" id="PTHR40112:SF1">
    <property type="entry name" value="H2HPP ISOMERASE"/>
    <property type="match status" value="1"/>
</dbReference>
<gene>
    <name evidence="3" type="ORF">pdam_00001535</name>
</gene>
<reference evidence="3 4" key="1">
    <citation type="journal article" date="2018" name="Sci. Rep.">
        <title>Comparative analysis of the Pocillopora damicornis genome highlights role of immune system in coral evolution.</title>
        <authorList>
            <person name="Cunning R."/>
            <person name="Bay R.A."/>
            <person name="Gillette P."/>
            <person name="Baker A.C."/>
            <person name="Traylor-Knowles N."/>
        </authorList>
    </citation>
    <scope>NUCLEOTIDE SEQUENCE [LARGE SCALE GENOMIC DNA]</scope>
    <source>
        <strain evidence="3">RSMAS</strain>
        <tissue evidence="3">Whole animal</tissue>
    </source>
</reference>
<organism evidence="3 4">
    <name type="scientific">Pocillopora damicornis</name>
    <name type="common">Cauliflower coral</name>
    <name type="synonym">Millepora damicornis</name>
    <dbReference type="NCBI Taxonomy" id="46731"/>
    <lineage>
        <taxon>Eukaryota</taxon>
        <taxon>Metazoa</taxon>
        <taxon>Cnidaria</taxon>
        <taxon>Anthozoa</taxon>
        <taxon>Hexacorallia</taxon>
        <taxon>Scleractinia</taxon>
        <taxon>Astrocoeniina</taxon>
        <taxon>Pocilloporidae</taxon>
        <taxon>Pocillopora</taxon>
    </lineage>
</organism>
<dbReference type="PANTHER" id="PTHR40112">
    <property type="entry name" value="H2HPP ISOMERASE"/>
    <property type="match status" value="1"/>
</dbReference>
<dbReference type="AlphaFoldDB" id="A0A3M6U551"/>
<evidence type="ECO:0000313" key="3">
    <source>
        <dbReference type="EMBL" id="RMX48812.1"/>
    </source>
</evidence>
<dbReference type="SUPFAM" id="SSF51182">
    <property type="entry name" value="RmlC-like cupins"/>
    <property type="match status" value="1"/>
</dbReference>
<feature type="domain" description="Cupin type-2" evidence="2">
    <location>
        <begin position="47"/>
        <end position="105"/>
    </location>
</feature>
<dbReference type="InterPro" id="IPR014710">
    <property type="entry name" value="RmlC-like_jellyroll"/>
</dbReference>
<keyword evidence="4" id="KW-1185">Reference proteome</keyword>
<evidence type="ECO:0000259" key="2">
    <source>
        <dbReference type="Pfam" id="PF07883"/>
    </source>
</evidence>
<evidence type="ECO:0000256" key="1">
    <source>
        <dbReference type="SAM" id="MobiDB-lite"/>
    </source>
</evidence>
<dbReference type="InterPro" id="IPR011051">
    <property type="entry name" value="RmlC_Cupin_sf"/>
</dbReference>
<proteinExistence type="predicted"/>